<dbReference type="InterPro" id="IPR046458">
    <property type="entry name" value="PMI_typeI_hel"/>
</dbReference>
<feature type="active site" evidence="10">
    <location>
        <position position="297"/>
    </location>
</feature>
<dbReference type="UniPathway" id="UPA00126">
    <property type="reaction ID" value="UER00423"/>
</dbReference>
<evidence type="ECO:0000256" key="1">
    <source>
        <dbReference type="ARBA" id="ARBA00000757"/>
    </source>
</evidence>
<evidence type="ECO:0000256" key="11">
    <source>
        <dbReference type="PIRSR" id="PIRSR001480-2"/>
    </source>
</evidence>
<feature type="domain" description="Phosphomannose isomerase type I helical insertion" evidence="17">
    <location>
        <begin position="189"/>
        <end position="258"/>
    </location>
</feature>
<evidence type="ECO:0000259" key="15">
    <source>
        <dbReference type="Pfam" id="PF01238"/>
    </source>
</evidence>
<dbReference type="PROSITE" id="PS00966">
    <property type="entry name" value="PMI_I_2"/>
    <property type="match status" value="1"/>
</dbReference>
<evidence type="ECO:0000256" key="4">
    <source>
        <dbReference type="ARBA" id="ARBA00010772"/>
    </source>
</evidence>
<dbReference type="Gene3D" id="1.10.441.10">
    <property type="entry name" value="Phosphomannose Isomerase, domain 2"/>
    <property type="match status" value="1"/>
</dbReference>
<name>A0A1U7LVJ5_NEOID</name>
<evidence type="ECO:0000256" key="3">
    <source>
        <dbReference type="ARBA" id="ARBA00004666"/>
    </source>
</evidence>
<evidence type="ECO:0000256" key="7">
    <source>
        <dbReference type="ARBA" id="ARBA00022723"/>
    </source>
</evidence>
<dbReference type="OMA" id="DIGLFCG"/>
<comment type="cofactor">
    <cofactor evidence="11 12">
        <name>Zn(2+)</name>
        <dbReference type="ChEBI" id="CHEBI:29105"/>
    </cofactor>
    <text evidence="11 12">Binds 1 zinc ion per subunit.</text>
</comment>
<keyword evidence="8 11" id="KW-0862">Zinc</keyword>
<dbReference type="GO" id="GO:0005975">
    <property type="term" value="P:carbohydrate metabolic process"/>
    <property type="evidence" value="ECO:0007669"/>
    <property type="project" value="InterPro"/>
</dbReference>
<evidence type="ECO:0000259" key="16">
    <source>
        <dbReference type="Pfam" id="PF20511"/>
    </source>
</evidence>
<evidence type="ECO:0000256" key="8">
    <source>
        <dbReference type="ARBA" id="ARBA00022833"/>
    </source>
</evidence>
<dbReference type="PRINTS" id="PR00714">
    <property type="entry name" value="MAN6PISMRASE"/>
</dbReference>
<dbReference type="OrthoDB" id="6605218at2759"/>
<dbReference type="PANTHER" id="PTHR10309:SF0">
    <property type="entry name" value="MANNOSE-6-PHOSPHATE ISOMERASE"/>
    <property type="match status" value="1"/>
</dbReference>
<evidence type="ECO:0000256" key="14">
    <source>
        <dbReference type="RuleBase" id="RU004248"/>
    </source>
</evidence>
<dbReference type="Pfam" id="PF01238">
    <property type="entry name" value="PMI_typeI_C"/>
    <property type="match status" value="1"/>
</dbReference>
<comment type="caution">
    <text evidence="18">The sequence shown here is derived from an EMBL/GenBank/DDBJ whole genome shotgun (WGS) entry which is preliminary data.</text>
</comment>
<feature type="binding site" evidence="11">
    <location>
        <position position="120"/>
    </location>
    <ligand>
        <name>Zn(2+)</name>
        <dbReference type="ChEBI" id="CHEBI:29105"/>
    </ligand>
</feature>
<keyword evidence="7 11" id="KW-0479">Metal-binding</keyword>
<gene>
    <name evidence="18" type="ORF">NEOLI_002460</name>
</gene>
<evidence type="ECO:0000256" key="2">
    <source>
        <dbReference type="ARBA" id="ARBA00002564"/>
    </source>
</evidence>
<dbReference type="GO" id="GO:0000032">
    <property type="term" value="P:cell wall mannoprotein biosynthetic process"/>
    <property type="evidence" value="ECO:0007669"/>
    <property type="project" value="EnsemblFungi"/>
</dbReference>
<dbReference type="GO" id="GO:0005829">
    <property type="term" value="C:cytosol"/>
    <property type="evidence" value="ECO:0007669"/>
    <property type="project" value="TreeGrafter"/>
</dbReference>
<evidence type="ECO:0000256" key="6">
    <source>
        <dbReference type="ARBA" id="ARBA00018236"/>
    </source>
</evidence>
<dbReference type="GO" id="GO:0008270">
    <property type="term" value="F:zinc ion binding"/>
    <property type="evidence" value="ECO:0007669"/>
    <property type="project" value="InterPro"/>
</dbReference>
<evidence type="ECO:0000256" key="13">
    <source>
        <dbReference type="RuleBase" id="RU004189"/>
    </source>
</evidence>
<evidence type="ECO:0000313" key="19">
    <source>
        <dbReference type="Proteomes" id="UP000186594"/>
    </source>
</evidence>
<feature type="domain" description="Phosphomannose isomerase type I C-terminal" evidence="15">
    <location>
        <begin position="341"/>
        <end position="388"/>
    </location>
</feature>
<evidence type="ECO:0000256" key="9">
    <source>
        <dbReference type="ARBA" id="ARBA00023235"/>
    </source>
</evidence>
<dbReference type="PANTHER" id="PTHR10309">
    <property type="entry name" value="MANNOSE-6-PHOSPHATE ISOMERASE"/>
    <property type="match status" value="1"/>
</dbReference>
<evidence type="ECO:0000256" key="12">
    <source>
        <dbReference type="RuleBase" id="RU000611"/>
    </source>
</evidence>
<evidence type="ECO:0000256" key="5">
    <source>
        <dbReference type="ARBA" id="ARBA00011956"/>
    </source>
</evidence>
<dbReference type="Gene3D" id="2.60.120.10">
    <property type="entry name" value="Jelly Rolls"/>
    <property type="match status" value="2"/>
</dbReference>
<reference evidence="18 19" key="1">
    <citation type="submission" date="2016-04" db="EMBL/GenBank/DDBJ databases">
        <title>Evolutionary innovation and constraint leading to complex multicellularity in the Ascomycota.</title>
        <authorList>
            <person name="Cisse O."/>
            <person name="Nguyen A."/>
            <person name="Hewitt D.A."/>
            <person name="Jedd G."/>
            <person name="Stajich J.E."/>
        </authorList>
    </citation>
    <scope>NUCLEOTIDE SEQUENCE [LARGE SCALE GENOMIC DNA]</scope>
    <source>
        <strain evidence="18 19">DAH-3</strain>
    </source>
</reference>
<dbReference type="EMBL" id="LXFE01000156">
    <property type="protein sequence ID" value="OLL26664.1"/>
    <property type="molecule type" value="Genomic_DNA"/>
</dbReference>
<feature type="domain" description="Phosphomannose isomerase type I catalytic" evidence="16">
    <location>
        <begin position="30"/>
        <end position="163"/>
    </location>
</feature>
<dbReference type="CDD" id="cd07011">
    <property type="entry name" value="cupin_PMI_type_I_N"/>
    <property type="match status" value="1"/>
</dbReference>
<feature type="binding site" evidence="11">
    <location>
        <position position="278"/>
    </location>
    <ligand>
        <name>Zn(2+)</name>
        <dbReference type="ChEBI" id="CHEBI:29105"/>
    </ligand>
</feature>
<feature type="binding site" evidence="11">
    <location>
        <position position="147"/>
    </location>
    <ligand>
        <name>Zn(2+)</name>
        <dbReference type="ChEBI" id="CHEBI:29105"/>
    </ligand>
</feature>
<dbReference type="InterPro" id="IPR016305">
    <property type="entry name" value="Mannose-6-P_Isomerase"/>
</dbReference>
<dbReference type="InterPro" id="IPR046456">
    <property type="entry name" value="PMI_typeI_C"/>
</dbReference>
<dbReference type="STRING" id="1198029.A0A1U7LVJ5"/>
<evidence type="ECO:0000259" key="17">
    <source>
        <dbReference type="Pfam" id="PF20512"/>
    </source>
</evidence>
<dbReference type="InterPro" id="IPR011051">
    <property type="entry name" value="RmlC_Cupin_sf"/>
</dbReference>
<dbReference type="SUPFAM" id="SSF51182">
    <property type="entry name" value="RmlC-like cupins"/>
    <property type="match status" value="1"/>
</dbReference>
<dbReference type="FunFam" id="1.10.441.10:FF:000001">
    <property type="entry name" value="Mannose-6-phosphate isomerase"/>
    <property type="match status" value="1"/>
</dbReference>
<dbReference type="PIRSF" id="PIRSF001480">
    <property type="entry name" value="Mannose-6-phosphate_isomerase"/>
    <property type="match status" value="1"/>
</dbReference>
<comment type="function">
    <text evidence="2">Involved in the synthesis of the GDP-mannose and dolichol-phosphate-mannose required for a number of critical mannosyl transfer reactions.</text>
</comment>
<dbReference type="GO" id="GO:0009298">
    <property type="term" value="P:GDP-mannose biosynthetic process"/>
    <property type="evidence" value="ECO:0007669"/>
    <property type="project" value="UniProtKB-UniPathway"/>
</dbReference>
<comment type="similarity">
    <text evidence="4 13">Belongs to the mannose-6-phosphate isomerase type 1 family.</text>
</comment>
<dbReference type="AlphaFoldDB" id="A0A1U7LVJ5"/>
<dbReference type="PROSITE" id="PS00965">
    <property type="entry name" value="PMI_I_1"/>
    <property type="match status" value="1"/>
</dbReference>
<dbReference type="InterPro" id="IPR014710">
    <property type="entry name" value="RmlC-like_jellyroll"/>
</dbReference>
<dbReference type="Pfam" id="PF20511">
    <property type="entry name" value="PMI_typeI_cat"/>
    <property type="match status" value="1"/>
</dbReference>
<evidence type="ECO:0000256" key="10">
    <source>
        <dbReference type="PIRSR" id="PIRSR001480-1"/>
    </source>
</evidence>
<dbReference type="EC" id="5.3.1.8" evidence="5 12"/>
<sequence length="424" mass="46830">MLPPPLIQLSCKLQCYEWGVLLFLSNSSSNCLGKPGSTSAVARFAQATSDSDIDPSKRYAELWMGTHPSGPSTSFHDNCDLKTLLSENRSLLGDKVFSRFDGDLPFLFKVLSIDKALSIQAHPDKDLAKRLHADDPKNYKDSNHKPEMVIAITPFAGLCGFRPIDQIKSFLSSVPEFSELVGENHEFSSSINSDSKEALRSLFTELMESSETKIKELSNQLVSRIRKYGFKEDPELGDLLLRLNEQYPGDIGLFCVFMMNYIKLRPGEAMFLKAKDIHAYLSGDAIECMATSDNVVRAGFTPKFKDVKNLVSMLTYDCGPAESQKIEPWPFSRATGDGKTVLFDPPIAEFSVLLTVLNSGEKQIIEGLSGPSIMICTQGGGKIIVGGKEEKMTTGKVVFVGADAELEIRSETEKCVIYRAFVEV</sequence>
<dbReference type="Proteomes" id="UP000186594">
    <property type="component" value="Unassembled WGS sequence"/>
</dbReference>
<comment type="pathway">
    <text evidence="3 14">Nucleotide-sugar biosynthesis; GDP-alpha-D-mannose biosynthesis; alpha-D-mannose 1-phosphate from D-fructose 6-phosphate: step 1/2.</text>
</comment>
<dbReference type="InterPro" id="IPR046457">
    <property type="entry name" value="PMI_typeI_cat"/>
</dbReference>
<feature type="binding site" evidence="11">
    <location>
        <position position="122"/>
    </location>
    <ligand>
        <name>Zn(2+)</name>
        <dbReference type="ChEBI" id="CHEBI:29105"/>
    </ligand>
</feature>
<accession>A0A1U7LVJ5</accession>
<evidence type="ECO:0000313" key="18">
    <source>
        <dbReference type="EMBL" id="OLL26664.1"/>
    </source>
</evidence>
<dbReference type="InterPro" id="IPR001250">
    <property type="entry name" value="Man6P_Isoase-1"/>
</dbReference>
<dbReference type="Pfam" id="PF20512">
    <property type="entry name" value="PMI_typeI_hel"/>
    <property type="match status" value="1"/>
</dbReference>
<dbReference type="NCBIfam" id="TIGR00218">
    <property type="entry name" value="manA"/>
    <property type="match status" value="1"/>
</dbReference>
<comment type="catalytic activity">
    <reaction evidence="1 12">
        <text>D-mannose 6-phosphate = D-fructose 6-phosphate</text>
        <dbReference type="Rhea" id="RHEA:12356"/>
        <dbReference type="ChEBI" id="CHEBI:58735"/>
        <dbReference type="ChEBI" id="CHEBI:61527"/>
        <dbReference type="EC" id="5.3.1.8"/>
    </reaction>
</comment>
<dbReference type="GO" id="GO:0004476">
    <property type="term" value="F:mannose-6-phosphate isomerase activity"/>
    <property type="evidence" value="ECO:0007669"/>
    <property type="project" value="UniProtKB-EC"/>
</dbReference>
<protein>
    <recommendedName>
        <fullName evidence="6 12">Mannose-6-phosphate isomerase</fullName>
        <ecNumber evidence="5 12">5.3.1.8</ecNumber>
    </recommendedName>
</protein>
<organism evidence="18 19">
    <name type="scientific">Neolecta irregularis (strain DAH-3)</name>
    <dbReference type="NCBI Taxonomy" id="1198029"/>
    <lineage>
        <taxon>Eukaryota</taxon>
        <taxon>Fungi</taxon>
        <taxon>Dikarya</taxon>
        <taxon>Ascomycota</taxon>
        <taxon>Taphrinomycotina</taxon>
        <taxon>Neolectales</taxon>
        <taxon>Neolectaceae</taxon>
        <taxon>Neolecta</taxon>
    </lineage>
</organism>
<keyword evidence="9 12" id="KW-0413">Isomerase</keyword>
<keyword evidence="19" id="KW-1185">Reference proteome</keyword>
<proteinExistence type="inferred from homology"/>
<dbReference type="InterPro" id="IPR018050">
    <property type="entry name" value="Pmannose_isomerase-type1_CS"/>
</dbReference>